<dbReference type="AlphaFoldDB" id="A0A5P8E4C3"/>
<dbReference type="OrthoDB" id="100605at2"/>
<feature type="chain" id="PRO_5024402953" description="DUF4015 domain-containing protein" evidence="1">
    <location>
        <begin position="22"/>
        <end position="361"/>
    </location>
</feature>
<evidence type="ECO:0000313" key="3">
    <source>
        <dbReference type="Proteomes" id="UP000249375"/>
    </source>
</evidence>
<evidence type="ECO:0000256" key="1">
    <source>
        <dbReference type="SAM" id="SignalP"/>
    </source>
</evidence>
<organism evidence="2 3">
    <name type="scientific">Pseudoprevotella muciniphila</name>
    <dbReference type="NCBI Taxonomy" id="2133944"/>
    <lineage>
        <taxon>Bacteria</taxon>
        <taxon>Pseudomonadati</taxon>
        <taxon>Bacteroidota</taxon>
        <taxon>Bacteroidia</taxon>
        <taxon>Bacteroidales</taxon>
        <taxon>Prevotellaceae</taxon>
        <taxon>Pseudoprevotella</taxon>
    </lineage>
</organism>
<evidence type="ECO:0000313" key="2">
    <source>
        <dbReference type="EMBL" id="QFQ11748.1"/>
    </source>
</evidence>
<gene>
    <name evidence="2" type="ORF">C7Y71_001180</name>
</gene>
<proteinExistence type="predicted"/>
<reference evidence="2 3" key="1">
    <citation type="submission" date="2018-11" db="EMBL/GenBank/DDBJ databases">
        <authorList>
            <person name="Na S.W."/>
            <person name="Baik M."/>
        </authorList>
    </citation>
    <scope>NUCLEOTIDE SEQUENCE [LARGE SCALE GENOMIC DNA]</scope>
    <source>
        <strain evidence="2 3">E39</strain>
    </source>
</reference>
<evidence type="ECO:0008006" key="4">
    <source>
        <dbReference type="Google" id="ProtNLM"/>
    </source>
</evidence>
<dbReference type="EMBL" id="CP033459">
    <property type="protein sequence ID" value="QFQ11748.1"/>
    <property type="molecule type" value="Genomic_DNA"/>
</dbReference>
<dbReference type="RefSeq" id="WP_111897876.1">
    <property type="nucleotide sequence ID" value="NZ_CP033459.1"/>
</dbReference>
<dbReference type="SUPFAM" id="SSF51445">
    <property type="entry name" value="(Trans)glycosidases"/>
    <property type="match status" value="1"/>
</dbReference>
<sequence>MKKIFLTAFLLLFPALLTANADVYIWMGWNDDCDAEYLHKAFSKFKTHGVKGVCFNAGFDTDRIKLAASVAKQSGLEYHAWIPCMLQSDCPHEWYAVNRLGESADEKPAYVPYYKSLDPNNADVQQFLVDKYAEVAKISDVDYIQLDYIRYVDVILAKGLWKKYGLVMNEEYPPADYCYCDYCTSDFKQKTGIDIKSVSDPSKCKAWLAYRCNVVTSLVNMISEAVHREGKKISADVFPYPRDYAIPMVRQEWDKWDVDAFFPMNYNDFYLEPAKWVGNVTRKEVKLLKGKAPLYSGLFVCEDWRNKSNIADPEGWGLSPEELKTAVRGAFKAGASGICLFSASSMTDEHWAALDEVLAQP</sequence>
<feature type="signal peptide" evidence="1">
    <location>
        <begin position="1"/>
        <end position="21"/>
    </location>
</feature>
<dbReference type="KEGG" id="alq:C7Y71_001180"/>
<accession>A0A5P8E4C3</accession>
<protein>
    <recommendedName>
        <fullName evidence="4">DUF4015 domain-containing protein</fullName>
    </recommendedName>
</protein>
<dbReference type="InterPro" id="IPR052177">
    <property type="entry name" value="Divisome_Glycosyl_Hydrolase"/>
</dbReference>
<dbReference type="Proteomes" id="UP000249375">
    <property type="component" value="Chromosome"/>
</dbReference>
<name>A0A5P8E4C3_9BACT</name>
<dbReference type="InterPro" id="IPR017853">
    <property type="entry name" value="GH"/>
</dbReference>
<dbReference type="PANTHER" id="PTHR43405:SF1">
    <property type="entry name" value="GLYCOSYL HYDROLASE DIGH"/>
    <property type="match status" value="1"/>
</dbReference>
<keyword evidence="3" id="KW-1185">Reference proteome</keyword>
<dbReference type="PANTHER" id="PTHR43405">
    <property type="entry name" value="GLYCOSYL HYDROLASE DIGH"/>
    <property type="match status" value="1"/>
</dbReference>
<keyword evidence="1" id="KW-0732">Signal</keyword>
<dbReference type="Gene3D" id="3.20.20.80">
    <property type="entry name" value="Glycosidases"/>
    <property type="match status" value="1"/>
</dbReference>